<gene>
    <name evidence="7" type="ORF">A4H97_02815</name>
</gene>
<dbReference type="GO" id="GO:0009253">
    <property type="term" value="P:peptidoglycan catabolic process"/>
    <property type="evidence" value="ECO:0007669"/>
    <property type="project" value="InterPro"/>
</dbReference>
<keyword evidence="4" id="KW-0961">Cell wall biogenesis/degradation</keyword>
<reference evidence="8" key="1">
    <citation type="submission" date="2016-04" db="EMBL/GenBank/DDBJ databases">
        <authorList>
            <person name="Chen L."/>
            <person name="Zhuang W."/>
            <person name="Wang G."/>
        </authorList>
    </citation>
    <scope>NUCLEOTIDE SEQUENCE [LARGE SCALE GENOMIC DNA]</scope>
    <source>
        <strain evidence="8">17621</strain>
    </source>
</reference>
<accession>A0A1V9EXE8</accession>
<dbReference type="CDD" id="cd06583">
    <property type="entry name" value="PGRP"/>
    <property type="match status" value="1"/>
</dbReference>
<comment type="caution">
    <text evidence="7">The sequence shown here is derived from an EMBL/GenBank/DDBJ whole genome shotgun (WGS) entry which is preliminary data.</text>
</comment>
<comment type="catalytic activity">
    <reaction evidence="1">
        <text>Hydrolyzes the link between N-acetylmuramoyl residues and L-amino acid residues in certain cell-wall glycopeptides.</text>
        <dbReference type="EC" id="3.5.1.28"/>
    </reaction>
</comment>
<dbReference type="RefSeq" id="WP_081199181.1">
    <property type="nucleotide sequence ID" value="NZ_FOCZ01000001.1"/>
</dbReference>
<dbReference type="PROSITE" id="PS51257">
    <property type="entry name" value="PROKAR_LIPOPROTEIN"/>
    <property type="match status" value="1"/>
</dbReference>
<dbReference type="OrthoDB" id="9794842at2"/>
<dbReference type="Proteomes" id="UP000192610">
    <property type="component" value="Unassembled WGS sequence"/>
</dbReference>
<dbReference type="SUPFAM" id="SSF55846">
    <property type="entry name" value="N-acetylmuramoyl-L-alanine amidase-like"/>
    <property type="match status" value="1"/>
</dbReference>
<keyword evidence="8" id="KW-1185">Reference proteome</keyword>
<dbReference type="PANTHER" id="PTHR30417">
    <property type="entry name" value="N-ACETYLMURAMOYL-L-ALANINE AMIDASE AMID"/>
    <property type="match status" value="1"/>
</dbReference>
<keyword evidence="3" id="KW-0378">Hydrolase</keyword>
<dbReference type="GO" id="GO:0008745">
    <property type="term" value="F:N-acetylmuramoyl-L-alanine amidase activity"/>
    <property type="evidence" value="ECO:0007669"/>
    <property type="project" value="UniProtKB-EC"/>
</dbReference>
<sequence length="276" mass="31298">MRVFAGSLFFAVIISALVYSCAHNPYAQTNRFYKKQAKQLAKDLRPVPNKLLLDSAIMPVYAVGTTNFDLRKPNFVIIHHTAQNSCEQTLKTFTLERTKVSAHYVICKDGTIHHMLNDYLRAWQAGVSKWGNFTDINSSSIGIELDNNGSEPFPEAQITSLVKLLDTLKRHYAIPAANFIGHADVAPGRKNDPSHYFPWQALSQRGFGLWYDTTAVVVPEYFNTTQALRIIGYNVKDTLAAIRSFKIHFVPQDTVMIKTLTEDDKKILLDLSRRYQ</sequence>
<dbReference type="SMART" id="SM00644">
    <property type="entry name" value="Ami_2"/>
    <property type="match status" value="1"/>
</dbReference>
<dbReference type="PANTHER" id="PTHR30417:SF1">
    <property type="entry name" value="N-ACETYLMURAMOYL-L-ALANINE AMIDASE AMID"/>
    <property type="match status" value="1"/>
</dbReference>
<dbReference type="InterPro" id="IPR036505">
    <property type="entry name" value="Amidase/PGRP_sf"/>
</dbReference>
<feature type="signal peptide" evidence="5">
    <location>
        <begin position="1"/>
        <end position="27"/>
    </location>
</feature>
<evidence type="ECO:0000256" key="5">
    <source>
        <dbReference type="SAM" id="SignalP"/>
    </source>
</evidence>
<evidence type="ECO:0000313" key="8">
    <source>
        <dbReference type="Proteomes" id="UP000192610"/>
    </source>
</evidence>
<dbReference type="InterPro" id="IPR051206">
    <property type="entry name" value="NAMLAA_amidase_2"/>
</dbReference>
<evidence type="ECO:0000259" key="6">
    <source>
        <dbReference type="SMART" id="SM00644"/>
    </source>
</evidence>
<dbReference type="GO" id="GO:0019867">
    <property type="term" value="C:outer membrane"/>
    <property type="evidence" value="ECO:0007669"/>
    <property type="project" value="TreeGrafter"/>
</dbReference>
<dbReference type="GO" id="GO:0009254">
    <property type="term" value="P:peptidoglycan turnover"/>
    <property type="evidence" value="ECO:0007669"/>
    <property type="project" value="TreeGrafter"/>
</dbReference>
<protein>
    <recommendedName>
        <fullName evidence="2">N-acetylmuramoyl-L-alanine amidase</fullName>
        <ecNumber evidence="2">3.5.1.28</ecNumber>
    </recommendedName>
</protein>
<evidence type="ECO:0000256" key="1">
    <source>
        <dbReference type="ARBA" id="ARBA00001561"/>
    </source>
</evidence>
<name>A0A1V9EXE8_9BACT</name>
<evidence type="ECO:0000256" key="2">
    <source>
        <dbReference type="ARBA" id="ARBA00011901"/>
    </source>
</evidence>
<evidence type="ECO:0000256" key="4">
    <source>
        <dbReference type="ARBA" id="ARBA00023316"/>
    </source>
</evidence>
<dbReference type="GO" id="GO:0071555">
    <property type="term" value="P:cell wall organization"/>
    <property type="evidence" value="ECO:0007669"/>
    <property type="project" value="UniProtKB-KW"/>
</dbReference>
<dbReference type="Gene3D" id="3.40.80.10">
    <property type="entry name" value="Peptidoglycan recognition protein-like"/>
    <property type="match status" value="1"/>
</dbReference>
<dbReference type="STRING" id="354355.SAMN05660816_00381"/>
<dbReference type="Pfam" id="PF01510">
    <property type="entry name" value="Amidase_2"/>
    <property type="match status" value="1"/>
</dbReference>
<dbReference type="InterPro" id="IPR002502">
    <property type="entry name" value="Amidase_domain"/>
</dbReference>
<dbReference type="EC" id="3.5.1.28" evidence="2"/>
<evidence type="ECO:0000256" key="3">
    <source>
        <dbReference type="ARBA" id="ARBA00022801"/>
    </source>
</evidence>
<keyword evidence="5" id="KW-0732">Signal</keyword>
<organism evidence="7 8">
    <name type="scientific">Niastella yeongjuensis</name>
    <dbReference type="NCBI Taxonomy" id="354355"/>
    <lineage>
        <taxon>Bacteria</taxon>
        <taxon>Pseudomonadati</taxon>
        <taxon>Bacteroidota</taxon>
        <taxon>Chitinophagia</taxon>
        <taxon>Chitinophagales</taxon>
        <taxon>Chitinophagaceae</taxon>
        <taxon>Niastella</taxon>
    </lineage>
</organism>
<proteinExistence type="predicted"/>
<feature type="chain" id="PRO_5010740768" description="N-acetylmuramoyl-L-alanine amidase" evidence="5">
    <location>
        <begin position="28"/>
        <end position="276"/>
    </location>
</feature>
<evidence type="ECO:0000313" key="7">
    <source>
        <dbReference type="EMBL" id="OQP50782.1"/>
    </source>
</evidence>
<dbReference type="AlphaFoldDB" id="A0A1V9EXE8"/>
<dbReference type="EMBL" id="LVXG01000012">
    <property type="protein sequence ID" value="OQP50782.1"/>
    <property type="molecule type" value="Genomic_DNA"/>
</dbReference>
<feature type="domain" description="N-acetylmuramoyl-L-alanine amidase" evidence="6">
    <location>
        <begin position="63"/>
        <end position="194"/>
    </location>
</feature>